<protein>
    <submittedName>
        <fullName evidence="7">Guanine nucleotide exchange factor DBS</fullName>
    </submittedName>
</protein>
<dbReference type="AlphaFoldDB" id="A0AA35QZ28"/>
<name>A0AA35QZ28_GEOBA</name>
<sequence length="278" mass="31069">MQMAVVNLRDSTDKHGLQFQITIHGQNKIYTFQASTKEVRDMWKAEIRRLLQAQFSLMKDMVMQSGTLDRSNYKGKTRSGLSRDSRLFGDSFKAHPVQKRSLADRLFKKKGGKRPETPKSGRKLAALEPSASLPAGLTHSARPTHSLTPYSADSEDKSDSISSDEEIAFSSDEEDGLTTTAVDHYESLAPGAPRYYTAITDYNPGASDNGVQLTSGQEIEVIGINKYGWWWVRATNHYTNEVEEGWVPASYLQMSEDQTTLGPDSLMPARLSVLRKRT</sequence>
<evidence type="ECO:0000259" key="5">
    <source>
        <dbReference type="PROSITE" id="PS50002"/>
    </source>
</evidence>
<keyword evidence="2" id="KW-0344">Guanine-nucleotide releasing factor</keyword>
<evidence type="ECO:0000313" key="7">
    <source>
        <dbReference type="EMBL" id="CAI7997118.1"/>
    </source>
</evidence>
<dbReference type="InterPro" id="IPR051336">
    <property type="entry name" value="RhoGEF_Guanine_NuclExch_SF"/>
</dbReference>
<dbReference type="PANTHER" id="PTHR22826:SF211">
    <property type="entry name" value="LD43457P"/>
    <property type="match status" value="1"/>
</dbReference>
<dbReference type="GO" id="GO:0005085">
    <property type="term" value="F:guanyl-nucleotide exchange factor activity"/>
    <property type="evidence" value="ECO:0007669"/>
    <property type="project" value="UniProtKB-KW"/>
</dbReference>
<evidence type="ECO:0000259" key="6">
    <source>
        <dbReference type="PROSITE" id="PS50003"/>
    </source>
</evidence>
<dbReference type="Gene3D" id="2.30.30.40">
    <property type="entry name" value="SH3 Domains"/>
    <property type="match status" value="1"/>
</dbReference>
<dbReference type="SUPFAM" id="SSF50729">
    <property type="entry name" value="PH domain-like"/>
    <property type="match status" value="1"/>
</dbReference>
<dbReference type="PANTHER" id="PTHR22826">
    <property type="entry name" value="RHO GUANINE EXCHANGE FACTOR-RELATED"/>
    <property type="match status" value="1"/>
</dbReference>
<dbReference type="PROSITE" id="PS50003">
    <property type="entry name" value="PH_DOMAIN"/>
    <property type="match status" value="1"/>
</dbReference>
<dbReference type="GO" id="GO:0005737">
    <property type="term" value="C:cytoplasm"/>
    <property type="evidence" value="ECO:0007669"/>
    <property type="project" value="TreeGrafter"/>
</dbReference>
<reference evidence="7" key="1">
    <citation type="submission" date="2023-03" db="EMBL/GenBank/DDBJ databases">
        <authorList>
            <person name="Steffen K."/>
            <person name="Cardenas P."/>
        </authorList>
    </citation>
    <scope>NUCLEOTIDE SEQUENCE</scope>
</reference>
<feature type="domain" description="PH" evidence="6">
    <location>
        <begin position="1"/>
        <end position="52"/>
    </location>
</feature>
<accession>A0AA35QZ28</accession>
<dbReference type="CDD" id="cd11856">
    <property type="entry name" value="SH3_p47phox_like"/>
    <property type="match status" value="1"/>
</dbReference>
<feature type="compositionally biased region" description="Low complexity" evidence="4">
    <location>
        <begin position="124"/>
        <end position="137"/>
    </location>
</feature>
<feature type="compositionally biased region" description="Acidic residues" evidence="4">
    <location>
        <begin position="162"/>
        <end position="176"/>
    </location>
</feature>
<comment type="caution">
    <text evidence="7">The sequence shown here is derived from an EMBL/GenBank/DDBJ whole genome shotgun (WGS) entry which is preliminary data.</text>
</comment>
<evidence type="ECO:0000256" key="4">
    <source>
        <dbReference type="SAM" id="MobiDB-lite"/>
    </source>
</evidence>
<dbReference type="InterPro" id="IPR001452">
    <property type="entry name" value="SH3_domain"/>
</dbReference>
<evidence type="ECO:0000256" key="3">
    <source>
        <dbReference type="PROSITE-ProRule" id="PRU00192"/>
    </source>
</evidence>
<dbReference type="Gene3D" id="2.30.29.30">
    <property type="entry name" value="Pleckstrin-homology domain (PH domain)/Phosphotyrosine-binding domain (PTB)"/>
    <property type="match status" value="1"/>
</dbReference>
<feature type="domain" description="SH3" evidence="5">
    <location>
        <begin position="191"/>
        <end position="257"/>
    </location>
</feature>
<dbReference type="InterPro" id="IPR001849">
    <property type="entry name" value="PH_domain"/>
</dbReference>
<keyword evidence="8" id="KW-1185">Reference proteome</keyword>
<organism evidence="7 8">
    <name type="scientific">Geodia barretti</name>
    <name type="common">Barrett's horny sponge</name>
    <dbReference type="NCBI Taxonomy" id="519541"/>
    <lineage>
        <taxon>Eukaryota</taxon>
        <taxon>Metazoa</taxon>
        <taxon>Porifera</taxon>
        <taxon>Demospongiae</taxon>
        <taxon>Heteroscleromorpha</taxon>
        <taxon>Tetractinellida</taxon>
        <taxon>Astrophorina</taxon>
        <taxon>Geodiidae</taxon>
        <taxon>Geodia</taxon>
    </lineage>
</organism>
<keyword evidence="1 3" id="KW-0728">SH3 domain</keyword>
<proteinExistence type="predicted"/>
<feature type="region of interest" description="Disordered" evidence="4">
    <location>
        <begin position="103"/>
        <end position="176"/>
    </location>
</feature>
<dbReference type="Proteomes" id="UP001174909">
    <property type="component" value="Unassembled WGS sequence"/>
</dbReference>
<evidence type="ECO:0000313" key="8">
    <source>
        <dbReference type="Proteomes" id="UP001174909"/>
    </source>
</evidence>
<dbReference type="SUPFAM" id="SSF50044">
    <property type="entry name" value="SH3-domain"/>
    <property type="match status" value="1"/>
</dbReference>
<dbReference type="EMBL" id="CASHTH010000294">
    <property type="protein sequence ID" value="CAI7997118.1"/>
    <property type="molecule type" value="Genomic_DNA"/>
</dbReference>
<dbReference type="Pfam" id="PF07653">
    <property type="entry name" value="SH3_2"/>
    <property type="match status" value="1"/>
</dbReference>
<evidence type="ECO:0000256" key="1">
    <source>
        <dbReference type="ARBA" id="ARBA00022443"/>
    </source>
</evidence>
<dbReference type="SMART" id="SM00326">
    <property type="entry name" value="SH3"/>
    <property type="match status" value="1"/>
</dbReference>
<evidence type="ECO:0000256" key="2">
    <source>
        <dbReference type="ARBA" id="ARBA00022658"/>
    </source>
</evidence>
<dbReference type="InterPro" id="IPR036028">
    <property type="entry name" value="SH3-like_dom_sf"/>
</dbReference>
<dbReference type="InterPro" id="IPR011993">
    <property type="entry name" value="PH-like_dom_sf"/>
</dbReference>
<gene>
    <name evidence="7" type="ORF">GBAR_LOCUS2065</name>
</gene>
<dbReference type="PROSITE" id="PS50002">
    <property type="entry name" value="SH3"/>
    <property type="match status" value="1"/>
</dbReference>